<evidence type="ECO:0000256" key="2">
    <source>
        <dbReference type="ARBA" id="ARBA00023125"/>
    </source>
</evidence>
<organism evidence="6 7">
    <name type="scientific">Popillia japonica</name>
    <name type="common">Japanese beetle</name>
    <dbReference type="NCBI Taxonomy" id="7064"/>
    <lineage>
        <taxon>Eukaryota</taxon>
        <taxon>Metazoa</taxon>
        <taxon>Ecdysozoa</taxon>
        <taxon>Arthropoda</taxon>
        <taxon>Hexapoda</taxon>
        <taxon>Insecta</taxon>
        <taxon>Pterygota</taxon>
        <taxon>Neoptera</taxon>
        <taxon>Endopterygota</taxon>
        <taxon>Coleoptera</taxon>
        <taxon>Polyphaga</taxon>
        <taxon>Scarabaeiformia</taxon>
        <taxon>Scarabaeidae</taxon>
        <taxon>Rutelinae</taxon>
        <taxon>Popillia</taxon>
    </lineage>
</organism>
<dbReference type="Gene3D" id="1.10.10.60">
    <property type="entry name" value="Homeodomain-like"/>
    <property type="match status" value="2"/>
</dbReference>
<evidence type="ECO:0000256" key="3">
    <source>
        <dbReference type="ARBA" id="ARBA00023242"/>
    </source>
</evidence>
<evidence type="ECO:0000313" key="6">
    <source>
        <dbReference type="EMBL" id="KAK9744902.1"/>
    </source>
</evidence>
<evidence type="ECO:0000313" key="7">
    <source>
        <dbReference type="Proteomes" id="UP001458880"/>
    </source>
</evidence>
<sequence length="187" mass="21455">MTGSDLQVKNKRKGINLSQKIEIINKIVSGAANAAICREYKWPNSTVSTIWSDREKYLTVQENSSKFAFDKKTYNFVQTRGRTISSEVVFNKKESKYSDIWTSSSKREVEQSLLRWFSIKRSQNIPISGPILQAKASEFERLHKNQTPKEQESESSMREMNVREDGFTGSNEDLTSNVKKCMTNLPV</sequence>
<dbReference type="Pfam" id="PF03221">
    <property type="entry name" value="HTH_Tnp_Tc5"/>
    <property type="match status" value="1"/>
</dbReference>
<evidence type="ECO:0000256" key="1">
    <source>
        <dbReference type="ARBA" id="ARBA00004123"/>
    </source>
</evidence>
<accession>A0AAW1MFR5</accession>
<gene>
    <name evidence="6" type="ORF">QE152_g7365</name>
</gene>
<protein>
    <submittedName>
        <fullName evidence="6">CENP-B N-terminal DNA-binding domain</fullName>
    </submittedName>
</protein>
<dbReference type="SUPFAM" id="SSF46689">
    <property type="entry name" value="Homeodomain-like"/>
    <property type="match status" value="1"/>
</dbReference>
<comment type="caution">
    <text evidence="6">The sequence shown here is derived from an EMBL/GenBank/DDBJ whole genome shotgun (WGS) entry which is preliminary data.</text>
</comment>
<evidence type="ECO:0000259" key="5">
    <source>
        <dbReference type="Pfam" id="PF04218"/>
    </source>
</evidence>
<feature type="domain" description="HTH CENPB-type" evidence="4">
    <location>
        <begin position="108"/>
        <end position="147"/>
    </location>
</feature>
<dbReference type="GO" id="GO:0003677">
    <property type="term" value="F:DNA binding"/>
    <property type="evidence" value="ECO:0007669"/>
    <property type="project" value="UniProtKB-KW"/>
</dbReference>
<name>A0AAW1MFR5_POPJA</name>
<dbReference type="Pfam" id="PF04218">
    <property type="entry name" value="CENP-B_N"/>
    <property type="match status" value="1"/>
</dbReference>
<feature type="domain" description="HTH psq-type" evidence="5">
    <location>
        <begin position="9"/>
        <end position="58"/>
    </location>
</feature>
<dbReference type="InterPro" id="IPR006600">
    <property type="entry name" value="HTH_CenpB_DNA-bd_dom"/>
</dbReference>
<dbReference type="EMBL" id="JASPKY010000054">
    <property type="protein sequence ID" value="KAK9744902.1"/>
    <property type="molecule type" value="Genomic_DNA"/>
</dbReference>
<comment type="subcellular location">
    <subcellularLocation>
        <location evidence="1">Nucleus</location>
    </subcellularLocation>
</comment>
<keyword evidence="3" id="KW-0539">Nucleus</keyword>
<dbReference type="InterPro" id="IPR009057">
    <property type="entry name" value="Homeodomain-like_sf"/>
</dbReference>
<dbReference type="GO" id="GO:0005634">
    <property type="term" value="C:nucleus"/>
    <property type="evidence" value="ECO:0007669"/>
    <property type="project" value="UniProtKB-SubCell"/>
</dbReference>
<keyword evidence="7" id="KW-1185">Reference proteome</keyword>
<dbReference type="InterPro" id="IPR007889">
    <property type="entry name" value="HTH_Psq"/>
</dbReference>
<dbReference type="Proteomes" id="UP001458880">
    <property type="component" value="Unassembled WGS sequence"/>
</dbReference>
<reference evidence="6 7" key="1">
    <citation type="journal article" date="2024" name="BMC Genomics">
        <title>De novo assembly and annotation of Popillia japonica's genome with initial clues to its potential as an invasive pest.</title>
        <authorList>
            <person name="Cucini C."/>
            <person name="Boschi S."/>
            <person name="Funari R."/>
            <person name="Cardaioli E."/>
            <person name="Iannotti N."/>
            <person name="Marturano G."/>
            <person name="Paoli F."/>
            <person name="Bruttini M."/>
            <person name="Carapelli A."/>
            <person name="Frati F."/>
            <person name="Nardi F."/>
        </authorList>
    </citation>
    <scope>NUCLEOTIDE SEQUENCE [LARGE SCALE GENOMIC DNA]</scope>
    <source>
        <strain evidence="6">DMR45628</strain>
    </source>
</reference>
<proteinExistence type="predicted"/>
<evidence type="ECO:0000259" key="4">
    <source>
        <dbReference type="Pfam" id="PF03221"/>
    </source>
</evidence>
<dbReference type="AlphaFoldDB" id="A0AAW1MFR5"/>
<keyword evidence="2 6" id="KW-0238">DNA-binding</keyword>